<dbReference type="EMBL" id="CP051142">
    <property type="protein sequence ID" value="QIX00149.1"/>
    <property type="molecule type" value="Genomic_DNA"/>
</dbReference>
<dbReference type="Pfam" id="PF08969">
    <property type="entry name" value="USP8_dimer"/>
    <property type="match status" value="1"/>
</dbReference>
<dbReference type="PROSITE" id="PS50249">
    <property type="entry name" value="MPN"/>
    <property type="match status" value="1"/>
</dbReference>
<gene>
    <name evidence="3" type="ORF">AMS68_005666</name>
</gene>
<accession>A0A6H0XZV4</accession>
<proteinExistence type="predicted"/>
<dbReference type="InterPro" id="IPR037518">
    <property type="entry name" value="MPN"/>
</dbReference>
<dbReference type="SMART" id="SM00232">
    <property type="entry name" value="JAB_MPN"/>
    <property type="match status" value="1"/>
</dbReference>
<dbReference type="GO" id="GO:0061578">
    <property type="term" value="F:K63-linked deubiquitinase activity"/>
    <property type="evidence" value="ECO:0007669"/>
    <property type="project" value="TreeGrafter"/>
</dbReference>
<feature type="domain" description="MPN" evidence="2">
    <location>
        <begin position="305"/>
        <end position="430"/>
    </location>
</feature>
<evidence type="ECO:0000256" key="1">
    <source>
        <dbReference type="SAM" id="MobiDB-lite"/>
    </source>
</evidence>
<dbReference type="GO" id="GO:0016020">
    <property type="term" value="C:membrane"/>
    <property type="evidence" value="ECO:0007669"/>
    <property type="project" value="TreeGrafter"/>
</dbReference>
<reference evidence="3 4" key="1">
    <citation type="journal article" date="2016" name="Sci. Rep.">
        <title>Peltaster fructicola genome reveals evolution from an invasive phytopathogen to an ectophytic parasite.</title>
        <authorList>
            <person name="Xu C."/>
            <person name="Chen H."/>
            <person name="Gleason M.L."/>
            <person name="Xu J.R."/>
            <person name="Liu H."/>
            <person name="Zhang R."/>
            <person name="Sun G."/>
        </authorList>
    </citation>
    <scope>NUCLEOTIDE SEQUENCE [LARGE SCALE GENOMIC DNA]</scope>
    <source>
        <strain evidence="3 4">LNHT1506</strain>
    </source>
</reference>
<dbReference type="Gene3D" id="1.20.58.80">
    <property type="entry name" value="Phosphotransferase system, lactose/cellobiose-type IIA subunit"/>
    <property type="match status" value="1"/>
</dbReference>
<dbReference type="InterPro" id="IPR000555">
    <property type="entry name" value="JAMM/MPN+_dom"/>
</dbReference>
<feature type="region of interest" description="Disordered" evidence="1">
    <location>
        <begin position="239"/>
        <end position="287"/>
    </location>
</feature>
<evidence type="ECO:0000259" key="2">
    <source>
        <dbReference type="PROSITE" id="PS50249"/>
    </source>
</evidence>
<evidence type="ECO:0000313" key="3">
    <source>
        <dbReference type="EMBL" id="QIX00149.1"/>
    </source>
</evidence>
<dbReference type="Proteomes" id="UP000503462">
    <property type="component" value="Chromosome 4"/>
</dbReference>
<dbReference type="GO" id="GO:0008237">
    <property type="term" value="F:metallopeptidase activity"/>
    <property type="evidence" value="ECO:0007669"/>
    <property type="project" value="InterPro"/>
</dbReference>
<evidence type="ECO:0000313" key="4">
    <source>
        <dbReference type="Proteomes" id="UP000503462"/>
    </source>
</evidence>
<dbReference type="OrthoDB" id="3640at2759"/>
<dbReference type="Gene3D" id="3.40.140.10">
    <property type="entry name" value="Cytidine Deaminase, domain 2"/>
    <property type="match status" value="1"/>
</dbReference>
<dbReference type="PANTHER" id="PTHR12947:SF13">
    <property type="entry name" value="FI19924P1"/>
    <property type="match status" value="1"/>
</dbReference>
<dbReference type="SUPFAM" id="SSF102712">
    <property type="entry name" value="JAB1/MPN domain"/>
    <property type="match status" value="1"/>
</dbReference>
<name>A0A6H0XZV4_9PEZI</name>
<dbReference type="GO" id="GO:0005768">
    <property type="term" value="C:endosome"/>
    <property type="evidence" value="ECO:0007669"/>
    <property type="project" value="TreeGrafter"/>
</dbReference>
<dbReference type="Pfam" id="PF01398">
    <property type="entry name" value="JAB"/>
    <property type="match status" value="1"/>
</dbReference>
<sequence>MASRRQNEEVAPKSIAEITEEATNFDFYVERPLKSWLQSARVLQSQATSCEKGGDIELAYLYSYRLAILILEKLPQYPAAERARYKDEIAKAKRQVNKNFSKLEAWKPQLQRAYDQALLAIQTYKTAANRQTQQRHQNGDFEAFPGFSDTFDYEQRRSLDALENRQLALDLSQQELERRGHYSRGDSVKSKAGVIADDDLARRLQETRQLLEQKSSGSSNEGAASRLQARYNYPEVPHHGSNMSWSSSPPRVGVARSSPPPLLPAKVSATQPTSTPPVPRKESVSSPTVKFKVKAYTEGGHGLRSLLLPSKLAQHFLNLADSNTARDLETCGVLCASLVSNALIITHLIIPDQTSTSDTCDTTDAGDSALFDYCDQHDLLVCGWIHTHPSQTCFLSSRDLHTSSGYQQMLAEAIAIVCAPATIRALVSSD</sequence>
<dbReference type="GO" id="GO:0070536">
    <property type="term" value="P:protein K63-linked deubiquitination"/>
    <property type="evidence" value="ECO:0007669"/>
    <property type="project" value="TreeGrafter"/>
</dbReference>
<dbReference type="PANTHER" id="PTHR12947">
    <property type="entry name" value="AMSH-LIKE PROTEASE"/>
    <property type="match status" value="1"/>
</dbReference>
<protein>
    <recommendedName>
        <fullName evidence="2">MPN domain-containing protein</fullName>
    </recommendedName>
</protein>
<organism evidence="3 4">
    <name type="scientific">Peltaster fructicola</name>
    <dbReference type="NCBI Taxonomy" id="286661"/>
    <lineage>
        <taxon>Eukaryota</taxon>
        <taxon>Fungi</taxon>
        <taxon>Dikarya</taxon>
        <taxon>Ascomycota</taxon>
        <taxon>Pezizomycotina</taxon>
        <taxon>Dothideomycetes</taxon>
        <taxon>Dothideomycetes incertae sedis</taxon>
        <taxon>Peltaster</taxon>
    </lineage>
</organism>
<dbReference type="AlphaFoldDB" id="A0A6H0XZV4"/>
<keyword evidence="4" id="KW-1185">Reference proteome</keyword>
<dbReference type="InterPro" id="IPR015063">
    <property type="entry name" value="USP8_dimer"/>
</dbReference>